<keyword evidence="2" id="KW-0812">Transmembrane</keyword>
<protein>
    <recommendedName>
        <fullName evidence="3">Cell envelope-related transcriptional attenuator domain-containing protein</fullName>
    </recommendedName>
</protein>
<keyword evidence="2" id="KW-0472">Membrane</keyword>
<dbReference type="PANTHER" id="PTHR33392:SF6">
    <property type="entry name" value="POLYISOPRENYL-TEICHOIC ACID--PEPTIDOGLYCAN TEICHOIC ACID TRANSFERASE TAGU"/>
    <property type="match status" value="1"/>
</dbReference>
<feature type="domain" description="Cell envelope-related transcriptional attenuator" evidence="3">
    <location>
        <begin position="88"/>
        <end position="290"/>
    </location>
</feature>
<dbReference type="PANTHER" id="PTHR33392">
    <property type="entry name" value="POLYISOPRENYL-TEICHOIC ACID--PEPTIDOGLYCAN TEICHOIC ACID TRANSFERASE TAGU"/>
    <property type="match status" value="1"/>
</dbReference>
<comment type="caution">
    <text evidence="4">The sequence shown here is derived from an EMBL/GenBank/DDBJ whole genome shotgun (WGS) entry which is preliminary data.</text>
</comment>
<dbReference type="AlphaFoldDB" id="A0A0G0JIF8"/>
<dbReference type="Proteomes" id="UP000034235">
    <property type="component" value="Unassembled WGS sequence"/>
</dbReference>
<dbReference type="InterPro" id="IPR004474">
    <property type="entry name" value="LytR_CpsA_psr"/>
</dbReference>
<proteinExistence type="inferred from homology"/>
<evidence type="ECO:0000259" key="3">
    <source>
        <dbReference type="Pfam" id="PF03816"/>
    </source>
</evidence>
<sequence length="389" mass="43146">MPAKIRKLEIENLRGSKVRRGPLIVLSIGLIFIFVLTFLTFFSKTSVVKDVLTNNVFSSGPNINSTDGRVNILLLGNAGGKHDGAELTDSIIIASIDLKTKNAVLFSIPRDVWLESINHKINAAYEIGIRSGEGLNFVKDKIDDLLGIPIHYAVRIDFTGFAKAVDLIGGIEVDVPKTFDDYNYPIEGKENDLCGLTEKEMDINDETAKLLNLTLGKHKVLVDREDRIATNSSFFWCRYERIHFNKGSTNLDGITALKFVRSRMGTNGEGSDFARSRRQQLVIEAFREKALSIPTLANPGKVTELISTFNKSVETDIPLDKFLDFYNLAKSINKTESVVLGDLGDGKSLFYNPPPSEYGGGWVLVPQGKDFSKIAELVKLKLEEISVEP</sequence>
<dbReference type="InterPro" id="IPR050922">
    <property type="entry name" value="LytR/CpsA/Psr_CW_biosynth"/>
</dbReference>
<evidence type="ECO:0000313" key="4">
    <source>
        <dbReference type="EMBL" id="KKQ67498.1"/>
    </source>
</evidence>
<dbReference type="EMBL" id="LBUP01000001">
    <property type="protein sequence ID" value="KKQ67498.1"/>
    <property type="molecule type" value="Genomic_DNA"/>
</dbReference>
<dbReference type="Pfam" id="PF03816">
    <property type="entry name" value="LytR_cpsA_psr"/>
    <property type="match status" value="1"/>
</dbReference>
<evidence type="ECO:0000256" key="2">
    <source>
        <dbReference type="SAM" id="Phobius"/>
    </source>
</evidence>
<keyword evidence="2" id="KW-1133">Transmembrane helix</keyword>
<dbReference type="Gene3D" id="3.40.630.190">
    <property type="entry name" value="LCP protein"/>
    <property type="match status" value="1"/>
</dbReference>
<comment type="similarity">
    <text evidence="1">Belongs to the LytR/CpsA/Psr (LCP) family.</text>
</comment>
<evidence type="ECO:0000313" key="5">
    <source>
        <dbReference type="Proteomes" id="UP000034235"/>
    </source>
</evidence>
<organism evidence="4 5">
    <name type="scientific">Candidatus Daviesbacteria bacterium GW2011_GWA2_38_24</name>
    <dbReference type="NCBI Taxonomy" id="1618422"/>
    <lineage>
        <taxon>Bacteria</taxon>
        <taxon>Candidatus Daviesiibacteriota</taxon>
    </lineage>
</organism>
<feature type="transmembrane region" description="Helical" evidence="2">
    <location>
        <begin position="21"/>
        <end position="42"/>
    </location>
</feature>
<accession>A0A0G0JIF8</accession>
<name>A0A0G0JIF8_9BACT</name>
<gene>
    <name evidence="4" type="ORF">US86_C0001G0425</name>
</gene>
<evidence type="ECO:0000256" key="1">
    <source>
        <dbReference type="ARBA" id="ARBA00006068"/>
    </source>
</evidence>
<reference evidence="4 5" key="1">
    <citation type="journal article" date="2015" name="Nature">
        <title>rRNA introns, odd ribosomes, and small enigmatic genomes across a large radiation of phyla.</title>
        <authorList>
            <person name="Brown C.T."/>
            <person name="Hug L.A."/>
            <person name="Thomas B.C."/>
            <person name="Sharon I."/>
            <person name="Castelle C.J."/>
            <person name="Singh A."/>
            <person name="Wilkins M.J."/>
            <person name="Williams K.H."/>
            <person name="Banfield J.F."/>
        </authorList>
    </citation>
    <scope>NUCLEOTIDE SEQUENCE [LARGE SCALE GENOMIC DNA]</scope>
</reference>